<keyword evidence="2" id="KW-0472">Membrane</keyword>
<feature type="transmembrane region" description="Helical" evidence="2">
    <location>
        <begin position="27"/>
        <end position="47"/>
    </location>
</feature>
<feature type="compositionally biased region" description="Polar residues" evidence="1">
    <location>
        <begin position="1"/>
        <end position="11"/>
    </location>
</feature>
<name>A0A5E7B1S3_PSEFL</name>
<keyword evidence="2" id="KW-1133">Transmembrane helix</keyword>
<gene>
    <name evidence="3" type="ORF">PS718_01250</name>
</gene>
<sequence precursor="true">MSVKMSDNTVTPAAETPAGKPSRRWPLLLAGLCLVAGVAGGFGWLLLKPKAPPVELASDKLGLSRPDALLETRSLSQLPKDLLTVPFLKATLTEDFVFYYETHADRLGLIGSLRRIIYEHDLKLQDSLIEQLFDQPADVALWRGADGRLKDFLLVMDRGGLAKLLEPLAKVALDDTQLSVFGNLKVGSDEVPLYQLSYNASKSLLFASRGDKLVVLSNPAKYYDPESGASEESGHVSPQALAALLNGEKLFPEAFGLPAKTPETKQRLSVNSSVLAMGYQRFIPNFAGLRFDMDDKGWHSYLAMDELENQPDFDFKPVWQAMPLGASACVTLPVAAEPQKPLLVKLGAEDAVAQTLTEHVAGAAGLCWYADSRLYTPLLVASLKDEDSSKLDGDLGKLFGSMVGAFEFNVEEKVFPVVEKQEGQSHVWQRQVSSNFGPYAAKDAENPDAISGKAFMKVSLARHGSTLLFSLDDKLVDKALGTLDKRFPPMADVLPKDVLMPIYFGPDSMAQLMQQETLDSLPQDMEPVFYNAAQTYLIPKLRTLGGYGKYALTLPEGSEPDGHWQWLPLEWKAL</sequence>
<dbReference type="EMBL" id="CABVHX010000004">
    <property type="protein sequence ID" value="VVN82857.1"/>
    <property type="molecule type" value="Genomic_DNA"/>
</dbReference>
<organism evidence="3 4">
    <name type="scientific">Pseudomonas fluorescens</name>
    <dbReference type="NCBI Taxonomy" id="294"/>
    <lineage>
        <taxon>Bacteria</taxon>
        <taxon>Pseudomonadati</taxon>
        <taxon>Pseudomonadota</taxon>
        <taxon>Gammaproteobacteria</taxon>
        <taxon>Pseudomonadales</taxon>
        <taxon>Pseudomonadaceae</taxon>
        <taxon>Pseudomonas</taxon>
    </lineage>
</organism>
<dbReference type="NCBIfam" id="NF008500">
    <property type="entry name" value="PRK11410.1"/>
    <property type="match status" value="1"/>
</dbReference>
<dbReference type="Proteomes" id="UP000325375">
    <property type="component" value="Unassembled WGS sequence"/>
</dbReference>
<evidence type="ECO:0000256" key="1">
    <source>
        <dbReference type="SAM" id="MobiDB-lite"/>
    </source>
</evidence>
<dbReference type="AlphaFoldDB" id="A0A5E7B1S3"/>
<protein>
    <recommendedName>
        <fullName evidence="5">DUF2138 domain-containing protein</fullName>
    </recommendedName>
</protein>
<accession>A0A5E7B1S3</accession>
<proteinExistence type="predicted"/>
<evidence type="ECO:0000313" key="3">
    <source>
        <dbReference type="EMBL" id="VVN82857.1"/>
    </source>
</evidence>
<reference evidence="3 4" key="1">
    <citation type="submission" date="2019-09" db="EMBL/GenBank/DDBJ databases">
        <authorList>
            <person name="Chandra G."/>
            <person name="Truman W A."/>
        </authorList>
    </citation>
    <scope>NUCLEOTIDE SEQUENCE [LARGE SCALE GENOMIC DNA]</scope>
    <source>
        <strain evidence="3">PS718</strain>
    </source>
</reference>
<dbReference type="InterPro" id="IPR018671">
    <property type="entry name" value="DUF2138"/>
</dbReference>
<evidence type="ECO:0000313" key="4">
    <source>
        <dbReference type="Proteomes" id="UP000325375"/>
    </source>
</evidence>
<evidence type="ECO:0000256" key="2">
    <source>
        <dbReference type="SAM" id="Phobius"/>
    </source>
</evidence>
<evidence type="ECO:0008006" key="5">
    <source>
        <dbReference type="Google" id="ProtNLM"/>
    </source>
</evidence>
<feature type="region of interest" description="Disordered" evidence="1">
    <location>
        <begin position="1"/>
        <end position="20"/>
    </location>
</feature>
<keyword evidence="2" id="KW-0812">Transmembrane</keyword>
<dbReference type="Pfam" id="PF09909">
    <property type="entry name" value="DUF2138"/>
    <property type="match status" value="1"/>
</dbReference>